<evidence type="ECO:0000313" key="2">
    <source>
        <dbReference type="Proteomes" id="UP000054279"/>
    </source>
</evidence>
<proteinExistence type="predicted"/>
<organism evidence="1 2">
    <name type="scientific">Sphaerobolus stellatus (strain SS14)</name>
    <dbReference type="NCBI Taxonomy" id="990650"/>
    <lineage>
        <taxon>Eukaryota</taxon>
        <taxon>Fungi</taxon>
        <taxon>Dikarya</taxon>
        <taxon>Basidiomycota</taxon>
        <taxon>Agaricomycotina</taxon>
        <taxon>Agaricomycetes</taxon>
        <taxon>Phallomycetidae</taxon>
        <taxon>Geastrales</taxon>
        <taxon>Sphaerobolaceae</taxon>
        <taxon>Sphaerobolus</taxon>
    </lineage>
</organism>
<sequence>MNTVNISTGFSPFQLKTGRSPRLIPPIIPILTGTTEDDITAHEIIIRLQMDVQEAQDNLLAAKVRQAYHANEHCAPEDIYQPSDFVMLSMTHWR</sequence>
<accession>A0A0C9V2H0</accession>
<gene>
    <name evidence="1" type="ORF">M422DRAFT_180080</name>
</gene>
<dbReference type="Proteomes" id="UP000054279">
    <property type="component" value="Unassembled WGS sequence"/>
</dbReference>
<dbReference type="OrthoDB" id="2797467at2759"/>
<reference evidence="1 2" key="1">
    <citation type="submission" date="2014-06" db="EMBL/GenBank/DDBJ databases">
        <title>Evolutionary Origins and Diversification of the Mycorrhizal Mutualists.</title>
        <authorList>
            <consortium name="DOE Joint Genome Institute"/>
            <consortium name="Mycorrhizal Genomics Consortium"/>
            <person name="Kohler A."/>
            <person name="Kuo A."/>
            <person name="Nagy L.G."/>
            <person name="Floudas D."/>
            <person name="Copeland A."/>
            <person name="Barry K.W."/>
            <person name="Cichocki N."/>
            <person name="Veneault-Fourrey C."/>
            <person name="LaButti K."/>
            <person name="Lindquist E.A."/>
            <person name="Lipzen A."/>
            <person name="Lundell T."/>
            <person name="Morin E."/>
            <person name="Murat C."/>
            <person name="Riley R."/>
            <person name="Ohm R."/>
            <person name="Sun H."/>
            <person name="Tunlid A."/>
            <person name="Henrissat B."/>
            <person name="Grigoriev I.V."/>
            <person name="Hibbett D.S."/>
            <person name="Martin F."/>
        </authorList>
    </citation>
    <scope>NUCLEOTIDE SEQUENCE [LARGE SCALE GENOMIC DNA]</scope>
    <source>
        <strain evidence="1 2">SS14</strain>
    </source>
</reference>
<dbReference type="EMBL" id="KN837184">
    <property type="protein sequence ID" value="KIJ35832.1"/>
    <property type="molecule type" value="Genomic_DNA"/>
</dbReference>
<dbReference type="AlphaFoldDB" id="A0A0C9V2H0"/>
<dbReference type="HOGENOM" id="CLU_142395_0_0_1"/>
<keyword evidence="2" id="KW-1185">Reference proteome</keyword>
<name>A0A0C9V2H0_SPHS4</name>
<evidence type="ECO:0000313" key="1">
    <source>
        <dbReference type="EMBL" id="KIJ35832.1"/>
    </source>
</evidence>
<protein>
    <submittedName>
        <fullName evidence="1">Uncharacterized protein</fullName>
    </submittedName>
</protein>